<evidence type="ECO:0000313" key="2">
    <source>
        <dbReference type="EMBL" id="MTS53981.1"/>
    </source>
</evidence>
<evidence type="ECO:0000256" key="1">
    <source>
        <dbReference type="SAM" id="Phobius"/>
    </source>
</evidence>
<evidence type="ECO:0000313" key="3">
    <source>
        <dbReference type="Proteomes" id="UP000441330"/>
    </source>
</evidence>
<name>A0A7X2X3F6_STRPA</name>
<accession>A0A7X2X3F6</accession>
<proteinExistence type="predicted"/>
<organism evidence="2 3">
    <name type="scientific">Streptococcus parasanguinis</name>
    <dbReference type="NCBI Taxonomy" id="1318"/>
    <lineage>
        <taxon>Bacteria</taxon>
        <taxon>Bacillati</taxon>
        <taxon>Bacillota</taxon>
        <taxon>Bacilli</taxon>
        <taxon>Lactobacillales</taxon>
        <taxon>Streptococcaceae</taxon>
        <taxon>Streptococcus</taxon>
    </lineage>
</organism>
<keyword evidence="1" id="KW-0812">Transmembrane</keyword>
<comment type="caution">
    <text evidence="2">The sequence shown here is derived from an EMBL/GenBank/DDBJ whole genome shotgun (WGS) entry which is preliminary data.</text>
</comment>
<dbReference type="RefSeq" id="WP_129824297.1">
    <property type="nucleotide sequence ID" value="NZ_RCYS01000002.1"/>
</dbReference>
<dbReference type="EMBL" id="WMZJ01000002">
    <property type="protein sequence ID" value="MTS53981.1"/>
    <property type="molecule type" value="Genomic_DNA"/>
</dbReference>
<protein>
    <submittedName>
        <fullName evidence="2">Uncharacterized protein</fullName>
    </submittedName>
</protein>
<keyword evidence="1" id="KW-1133">Transmembrane helix</keyword>
<gene>
    <name evidence="2" type="ORF">GMC94_03595</name>
</gene>
<dbReference type="Proteomes" id="UP000441330">
    <property type="component" value="Unassembled WGS sequence"/>
</dbReference>
<dbReference type="AlphaFoldDB" id="A0A7X2X3F6"/>
<keyword evidence="1" id="KW-0472">Membrane</keyword>
<reference evidence="2 3" key="1">
    <citation type="journal article" date="2019" name="Nat. Med.">
        <title>A library of human gut bacterial isolates paired with longitudinal multiomics data enables mechanistic microbiome research.</title>
        <authorList>
            <person name="Poyet M."/>
            <person name="Groussin M."/>
            <person name="Gibbons S.M."/>
            <person name="Avila-Pacheco J."/>
            <person name="Jiang X."/>
            <person name="Kearney S.M."/>
            <person name="Perrotta A.R."/>
            <person name="Berdy B."/>
            <person name="Zhao S."/>
            <person name="Lieberman T.D."/>
            <person name="Swanson P.K."/>
            <person name="Smith M."/>
            <person name="Roesemann S."/>
            <person name="Alexander J.E."/>
            <person name="Rich S.A."/>
            <person name="Livny J."/>
            <person name="Vlamakis H."/>
            <person name="Clish C."/>
            <person name="Bullock K."/>
            <person name="Deik A."/>
            <person name="Scott J."/>
            <person name="Pierce K.A."/>
            <person name="Xavier R.J."/>
            <person name="Alm E.J."/>
        </authorList>
    </citation>
    <scope>NUCLEOTIDE SEQUENCE [LARGE SCALE GENOMIC DNA]</scope>
    <source>
        <strain evidence="2 3">BIOML-A1</strain>
    </source>
</reference>
<feature type="transmembrane region" description="Helical" evidence="1">
    <location>
        <begin position="12"/>
        <end position="30"/>
    </location>
</feature>
<sequence>MLEPSQTSQFLGTVMAGTLFFSAGFLASVIDHRIAKKREKKAQKIAELQAFWDQEIAEHDQKVIEEYNNQMAILRKQSISDNDWSLDNAI</sequence>